<dbReference type="KEGG" id="mmj:MSMAS_0727"/>
<evidence type="ECO:0000313" key="1">
    <source>
        <dbReference type="EMBL" id="AKB63923.1"/>
    </source>
</evidence>
<evidence type="ECO:0000313" key="2">
    <source>
        <dbReference type="Proteomes" id="UP000033097"/>
    </source>
</evidence>
<proteinExistence type="predicted"/>
<dbReference type="AlphaFoldDB" id="A0A0E3RGE6"/>
<gene>
    <name evidence="1" type="ORF">MSMAS_0727</name>
</gene>
<dbReference type="STRING" id="213585.MSMAS_0727"/>
<dbReference type="Proteomes" id="UP000033097">
    <property type="component" value="Chromosome"/>
</dbReference>
<dbReference type="GeneID" id="68904028"/>
<keyword evidence="1" id="KW-0067">ATP-binding</keyword>
<reference evidence="1 2" key="1">
    <citation type="submission" date="2014-07" db="EMBL/GenBank/DDBJ databases">
        <title>Methanogenic archaea and the global carbon cycle.</title>
        <authorList>
            <person name="Henriksen J.R."/>
            <person name="Luke J."/>
            <person name="Reinhart S."/>
            <person name="Benedict M.N."/>
            <person name="Youngblut N.D."/>
            <person name="Metcalf M.E."/>
            <person name="Whitaker R.J."/>
            <person name="Metcalf W.W."/>
        </authorList>
    </citation>
    <scope>NUCLEOTIDE SEQUENCE [LARGE SCALE GENOMIC DNA]</scope>
    <source>
        <strain evidence="1 2">S-6</strain>
    </source>
</reference>
<accession>A0A0E3RGE6</accession>
<dbReference type="GO" id="GO:0005524">
    <property type="term" value="F:ATP binding"/>
    <property type="evidence" value="ECO:0007669"/>
    <property type="project" value="UniProtKB-KW"/>
</dbReference>
<dbReference type="RefSeq" id="WP_226987682.1">
    <property type="nucleotide sequence ID" value="NZ_CP009512.1"/>
</dbReference>
<dbReference type="HOGENOM" id="CLU_2985711_0_0_2"/>
<organism evidence="1 2">
    <name type="scientific">Methanosarcina mazei S-6</name>
    <dbReference type="NCBI Taxonomy" id="213585"/>
    <lineage>
        <taxon>Archaea</taxon>
        <taxon>Methanobacteriati</taxon>
        <taxon>Methanobacteriota</taxon>
        <taxon>Stenosarchaea group</taxon>
        <taxon>Methanomicrobia</taxon>
        <taxon>Methanosarcinales</taxon>
        <taxon>Methanosarcinaceae</taxon>
        <taxon>Methanosarcina</taxon>
    </lineage>
</organism>
<protein>
    <submittedName>
        <fullName evidence="1">ABC transporter, ATP-binding protein</fullName>
    </submittedName>
</protein>
<dbReference type="EMBL" id="CP009512">
    <property type="protein sequence ID" value="AKB63923.1"/>
    <property type="molecule type" value="Genomic_DNA"/>
</dbReference>
<sequence length="57" mass="6451">MVLIKEGKVFRDGKKEEVLTDANLSGLFSLPVKVLKKKATIRHGAKRNRKLKNLVFS</sequence>
<dbReference type="PATRIC" id="fig|213585.10.peg.901"/>
<name>A0A0E3RGE6_METMZ</name>
<keyword evidence="1" id="KW-0547">Nucleotide-binding</keyword>